<name>A0A0C9YIG6_9AGAR</name>
<dbReference type="Proteomes" id="UP000054477">
    <property type="component" value="Unassembled WGS sequence"/>
</dbReference>
<feature type="compositionally biased region" description="Basic residues" evidence="1">
    <location>
        <begin position="268"/>
        <end position="281"/>
    </location>
</feature>
<keyword evidence="3" id="KW-1185">Reference proteome</keyword>
<protein>
    <submittedName>
        <fullName evidence="2">Uncharacterized protein</fullName>
    </submittedName>
</protein>
<dbReference type="OrthoDB" id="3248728at2759"/>
<evidence type="ECO:0000256" key="1">
    <source>
        <dbReference type="SAM" id="MobiDB-lite"/>
    </source>
</evidence>
<accession>A0A0C9YIG6</accession>
<proteinExistence type="predicted"/>
<organism evidence="2 3">
    <name type="scientific">Laccaria amethystina LaAM-08-1</name>
    <dbReference type="NCBI Taxonomy" id="1095629"/>
    <lineage>
        <taxon>Eukaryota</taxon>
        <taxon>Fungi</taxon>
        <taxon>Dikarya</taxon>
        <taxon>Basidiomycota</taxon>
        <taxon>Agaricomycotina</taxon>
        <taxon>Agaricomycetes</taxon>
        <taxon>Agaricomycetidae</taxon>
        <taxon>Agaricales</taxon>
        <taxon>Agaricineae</taxon>
        <taxon>Hydnangiaceae</taxon>
        <taxon>Laccaria</taxon>
    </lineage>
</organism>
<feature type="compositionally biased region" description="Basic and acidic residues" evidence="1">
    <location>
        <begin position="327"/>
        <end position="337"/>
    </location>
</feature>
<evidence type="ECO:0000313" key="2">
    <source>
        <dbReference type="EMBL" id="KIK07863.1"/>
    </source>
</evidence>
<reference evidence="3" key="2">
    <citation type="submission" date="2015-01" db="EMBL/GenBank/DDBJ databases">
        <title>Evolutionary Origins and Diversification of the Mycorrhizal Mutualists.</title>
        <authorList>
            <consortium name="DOE Joint Genome Institute"/>
            <consortium name="Mycorrhizal Genomics Consortium"/>
            <person name="Kohler A."/>
            <person name="Kuo A."/>
            <person name="Nagy L.G."/>
            <person name="Floudas D."/>
            <person name="Copeland A."/>
            <person name="Barry K.W."/>
            <person name="Cichocki N."/>
            <person name="Veneault-Fourrey C."/>
            <person name="LaButti K."/>
            <person name="Lindquist E.A."/>
            <person name="Lipzen A."/>
            <person name="Lundell T."/>
            <person name="Morin E."/>
            <person name="Murat C."/>
            <person name="Riley R."/>
            <person name="Ohm R."/>
            <person name="Sun H."/>
            <person name="Tunlid A."/>
            <person name="Henrissat B."/>
            <person name="Grigoriev I.V."/>
            <person name="Hibbett D.S."/>
            <person name="Martin F."/>
        </authorList>
    </citation>
    <scope>NUCLEOTIDE SEQUENCE [LARGE SCALE GENOMIC DNA]</scope>
    <source>
        <strain evidence="3">LaAM-08-1</strain>
    </source>
</reference>
<sequence>MNDKLAVTSIRLTSSKLHEVKLTGEKISNVPARFSGHLADSITVMCRTIAIKNTGAGRRFLSGFILTHLAAYFSFIDGTEIQIVPFDESDVRDMGQIVDFVVSKGGTPIGRRLVEMPMIFTTNEDDMASHQFCAVFQTDYLCLSRALINQYVPLLARFCCRPGGLNALRGCVTNGFDWKFFVFVQNVKENKGELLLLDRTISYTDLPLLIGVLYDWVKNCRDGNLQFCEVVTYPPTKEMTQKEKETISPQDDVSDTEKLGQQGDNVLPKRKRKRRKAKKKHVSTENVTQVEDQSRMVVEGGVLNDDDSERATESHSKIPGSSRKRGRDSVGKADDKLKKKSKGNLSN</sequence>
<dbReference type="AlphaFoldDB" id="A0A0C9YIG6"/>
<reference evidence="2 3" key="1">
    <citation type="submission" date="2014-04" db="EMBL/GenBank/DDBJ databases">
        <authorList>
            <consortium name="DOE Joint Genome Institute"/>
            <person name="Kuo A."/>
            <person name="Kohler A."/>
            <person name="Nagy L.G."/>
            <person name="Floudas D."/>
            <person name="Copeland A."/>
            <person name="Barry K.W."/>
            <person name="Cichocki N."/>
            <person name="Veneault-Fourrey C."/>
            <person name="LaButti K."/>
            <person name="Lindquist E.A."/>
            <person name="Lipzen A."/>
            <person name="Lundell T."/>
            <person name="Morin E."/>
            <person name="Murat C."/>
            <person name="Sun H."/>
            <person name="Tunlid A."/>
            <person name="Henrissat B."/>
            <person name="Grigoriev I.V."/>
            <person name="Hibbett D.S."/>
            <person name="Martin F."/>
            <person name="Nordberg H.P."/>
            <person name="Cantor M.N."/>
            <person name="Hua S.X."/>
        </authorList>
    </citation>
    <scope>NUCLEOTIDE SEQUENCE [LARGE SCALE GENOMIC DNA]</scope>
    <source>
        <strain evidence="2 3">LaAM-08-1</strain>
    </source>
</reference>
<gene>
    <name evidence="2" type="ORF">K443DRAFT_2087</name>
</gene>
<feature type="region of interest" description="Disordered" evidence="1">
    <location>
        <begin position="238"/>
        <end position="347"/>
    </location>
</feature>
<feature type="compositionally biased region" description="Basic residues" evidence="1">
    <location>
        <begin position="338"/>
        <end position="347"/>
    </location>
</feature>
<dbReference type="EMBL" id="KN838545">
    <property type="protein sequence ID" value="KIK07863.1"/>
    <property type="molecule type" value="Genomic_DNA"/>
</dbReference>
<evidence type="ECO:0000313" key="3">
    <source>
        <dbReference type="Proteomes" id="UP000054477"/>
    </source>
</evidence>
<dbReference type="HOGENOM" id="CLU_763055_0_0_1"/>